<dbReference type="EMBL" id="CP017150">
    <property type="protein sequence ID" value="AOP53637.1"/>
    <property type="molecule type" value="Genomic_DNA"/>
</dbReference>
<evidence type="ECO:0000313" key="3">
    <source>
        <dbReference type="Proteomes" id="UP000094793"/>
    </source>
</evidence>
<dbReference type="PATRIC" id="fig|1703.10.peg.1985"/>
<reference evidence="3" key="1">
    <citation type="submission" date="2016-09" db="EMBL/GenBank/DDBJ databases">
        <title>Complete Genome Sequence of Brevibacterium linens SMQ-1335.</title>
        <authorList>
            <person name="de Melo A.G."/>
            <person name="Labrie S.J."/>
            <person name="Dumaresq J."/>
            <person name="Roberts R.J."/>
            <person name="Tremblay D.M."/>
            <person name="Moineau S."/>
        </authorList>
    </citation>
    <scope>NUCLEOTIDE SEQUENCE [LARGE SCALE GENOMIC DNA]</scope>
    <source>
        <strain evidence="3">SMQ-1335</strain>
    </source>
</reference>
<gene>
    <name evidence="2" type="ORF">BLSMQ_1927</name>
</gene>
<sequence length="50" mass="5446">MTPRGRNSPGSGRDGGIARDDFMLGSAMGLLVDELTDQKARQNVSRKKVR</sequence>
<protein>
    <submittedName>
        <fullName evidence="2">Uncharacterized protein</fullName>
    </submittedName>
</protein>
<dbReference type="AlphaFoldDB" id="A0A1D7W3J0"/>
<name>A0A1D7W3J0_BREAU</name>
<organism evidence="2 3">
    <name type="scientific">Brevibacterium aurantiacum</name>
    <dbReference type="NCBI Taxonomy" id="273384"/>
    <lineage>
        <taxon>Bacteria</taxon>
        <taxon>Bacillati</taxon>
        <taxon>Actinomycetota</taxon>
        <taxon>Actinomycetes</taxon>
        <taxon>Micrococcales</taxon>
        <taxon>Brevibacteriaceae</taxon>
        <taxon>Brevibacterium</taxon>
    </lineage>
</organism>
<dbReference type="KEGG" id="blin:BLSMQ_1927"/>
<evidence type="ECO:0000256" key="1">
    <source>
        <dbReference type="SAM" id="MobiDB-lite"/>
    </source>
</evidence>
<proteinExistence type="predicted"/>
<accession>A0A1D7W3J0</accession>
<feature type="region of interest" description="Disordered" evidence="1">
    <location>
        <begin position="1"/>
        <end position="20"/>
    </location>
</feature>
<evidence type="ECO:0000313" key="2">
    <source>
        <dbReference type="EMBL" id="AOP53637.1"/>
    </source>
</evidence>
<dbReference type="Proteomes" id="UP000094793">
    <property type="component" value="Chromosome"/>
</dbReference>